<dbReference type="AlphaFoldDB" id="A0A2H9T6M3"/>
<reference evidence="1" key="1">
    <citation type="journal article" date="2017" name="Appl. Environ. Microbiol.">
        <title>Molecular characterization of an Endozoicomonas-like organism causing infection in king scallop Pecten maximus L.</title>
        <authorList>
            <person name="Cano I."/>
            <person name="van Aerle R."/>
            <person name="Ross S."/>
            <person name="Verner-Jeffreys D.W."/>
            <person name="Paley R.K."/>
            <person name="Rimmer G."/>
            <person name="Ryder D."/>
            <person name="Hooper P."/>
            <person name="Stone D."/>
            <person name="Feist S.W."/>
        </authorList>
    </citation>
    <scope>NUCLEOTIDE SEQUENCE</scope>
</reference>
<sequence length="172" mass="19357">MKRAFLTISCVWLSVTGISHASTTAIDASSHQKFCAAHLLQNNHKNTTFCIENQQKTGTSLTLSTDWFASSPNNKTKGWQLGVPDNYIWHDTPPVPSLHDMTENADRQSFAVDVSYTFNQANNGEGISIVAHIKTYQDTDKMDMSEESWLDIGNNLRYRRDITLTLVIPYSL</sequence>
<dbReference type="EMBL" id="NSIT01000119">
    <property type="protein sequence ID" value="PJE78871.1"/>
    <property type="molecule type" value="Genomic_DNA"/>
</dbReference>
<organism evidence="1">
    <name type="scientific">invertebrate metagenome</name>
    <dbReference type="NCBI Taxonomy" id="1711999"/>
    <lineage>
        <taxon>unclassified sequences</taxon>
        <taxon>metagenomes</taxon>
        <taxon>organismal metagenomes</taxon>
    </lineage>
</organism>
<protein>
    <submittedName>
        <fullName evidence="1">Uncharacterized protein</fullName>
    </submittedName>
</protein>
<comment type="caution">
    <text evidence="1">The sequence shown here is derived from an EMBL/GenBank/DDBJ whole genome shotgun (WGS) entry which is preliminary data.</text>
</comment>
<evidence type="ECO:0000313" key="1">
    <source>
        <dbReference type="EMBL" id="PJE78871.1"/>
    </source>
</evidence>
<accession>A0A2H9T6M3</accession>
<name>A0A2H9T6M3_9ZZZZ</name>
<gene>
    <name evidence="1" type="ORF">CI610_02171</name>
</gene>
<proteinExistence type="predicted"/>